<evidence type="ECO:0000313" key="6">
    <source>
        <dbReference type="Proteomes" id="UP000620104"/>
    </source>
</evidence>
<evidence type="ECO:0000256" key="3">
    <source>
        <dbReference type="SAM" id="MobiDB-lite"/>
    </source>
</evidence>
<dbReference type="Gene3D" id="3.30.70.330">
    <property type="match status" value="2"/>
</dbReference>
<dbReference type="InterPro" id="IPR000504">
    <property type="entry name" value="RRM_dom"/>
</dbReference>
<feature type="compositionally biased region" description="Polar residues" evidence="3">
    <location>
        <begin position="966"/>
        <end position="995"/>
    </location>
</feature>
<feature type="compositionally biased region" description="Polar residues" evidence="3">
    <location>
        <begin position="116"/>
        <end position="128"/>
    </location>
</feature>
<dbReference type="InterPro" id="IPR035979">
    <property type="entry name" value="RBD_domain_sf"/>
</dbReference>
<dbReference type="PANTHER" id="PTHR10501">
    <property type="entry name" value="U1 SMALL NUCLEAR RIBONUCLEOPROTEIN A/U2 SMALL NUCLEAR RIBONUCLEOPROTEIN B"/>
    <property type="match status" value="1"/>
</dbReference>
<reference evidence="5" key="1">
    <citation type="submission" date="2020-07" db="EMBL/GenBank/DDBJ databases">
        <title>Draft Genome Sequence of a Deep-Sea Yeast, Naganishia (Cryptococcus) liquefaciens strain N6.</title>
        <authorList>
            <person name="Han Y.W."/>
            <person name="Kajitani R."/>
            <person name="Morimoto H."/>
            <person name="Parhat M."/>
            <person name="Tsubouchi H."/>
            <person name="Bakenova O."/>
            <person name="Ogata M."/>
            <person name="Argunhan B."/>
            <person name="Aoki R."/>
            <person name="Kajiwara S."/>
            <person name="Itoh T."/>
            <person name="Iwasaki H."/>
        </authorList>
    </citation>
    <scope>NUCLEOTIDE SEQUENCE</scope>
    <source>
        <strain evidence="5">N6</strain>
    </source>
</reference>
<sequence length="995" mass="106062">MMSSGRQLSMDAISSSYAEGITQNATNVPARLMRSLPPSAAAQAIFGNPTNLQPSNQYLERPTPGRQESQQDEAAFKYNVHSPEAHSASPAMDRNQSGSSSANERSAGVGARKRQTSSTGLNEPSSRTTSRHRSGLGIGGPGSGTPTGDDSASSSSRRGSGPGRKRGGKEKEVNSRGHSATPSGLRDTEASTPDTVSGKMGDLRDPSADEEISTIFIVGFPDDITEREFANMFLFAPGFEASSLKYPTSPSLFSNHNANRSTKDFLTALTQGTTDIPPGLQQQVIAKHGTNPVALLTELMSLHEKYSRIRDNEAETPSFEPSEMTMVENYYPAHVQQGSTANSSTTSLIGMTLTGKPPPRRQTIGFAKFRTRVDAVHARDMLQGRKMDAFYNAVLKVELAKKNLHTKRTPTSSSLGGPGASINDDMMIDFLLKSGKASQAISSLSQPPAAMPSAVPGMGTSTAAARALEGNYPSDPHGRATNGYDMPNATLPGYIRPHTNREPMPMPMPMRMPESGTQASELRHTEFLGSSSAAAFEPFRDDWATYRHNAFDAGLDTALSEMSLQPVSSATGSSGLSYSSHSGNSLRIVPTHQSNSLDHGLDQYDPASPQRANVLSPAVSHRHRDSKALLALAEEADEAEGWTVGGIKMEALGSMDGDSRHNSPAAAYSSGNQGRLPSESMFGLTSPRMQEAAIASDASVAESRGSISQQSSYQGPAPIHVRQSLDYPQSANVADQNPPINTLYVGNLPSSLNHAHSPNYLEDSLRNLFCRAFGFKRMSFRQKANGPMCFVEFDDVANAAQAMKDLYGHTLGGLIKGGLRLSYSKNSLGQRSNPKPPPPSLSQTSLLASGFTSPSSWGPRSPLSPNSASSNGFSFTPAYPTPSQGVFDVPQTRRSNSFVNNDTPLSPLAAPFSTSFPVPPGPNALSPRLQQMPIGVDDTRQGKDGAFSPILPRASMAVPWKMSSMAELNNPPNADFNGSSTGLSQHSGRTMARSQ</sequence>
<feature type="compositionally biased region" description="Polar residues" evidence="3">
    <location>
        <begin position="94"/>
        <end position="104"/>
    </location>
</feature>
<feature type="region of interest" description="Disordered" evidence="3">
    <location>
        <begin position="46"/>
        <end position="71"/>
    </location>
</feature>
<gene>
    <name evidence="5" type="ORF">NliqN6_4967</name>
</gene>
<proteinExistence type="predicted"/>
<keyword evidence="6" id="KW-1185">Reference proteome</keyword>
<dbReference type="EMBL" id="BLZA01000030">
    <property type="protein sequence ID" value="GHJ88565.1"/>
    <property type="molecule type" value="Genomic_DNA"/>
</dbReference>
<feature type="compositionally biased region" description="Polar residues" evidence="3">
    <location>
        <begin position="850"/>
        <end position="869"/>
    </location>
</feature>
<keyword evidence="1 2" id="KW-0694">RNA-binding</keyword>
<feature type="region of interest" description="Disordered" evidence="3">
    <location>
        <begin position="591"/>
        <end position="620"/>
    </location>
</feature>
<evidence type="ECO:0000256" key="2">
    <source>
        <dbReference type="PROSITE-ProRule" id="PRU00176"/>
    </source>
</evidence>
<dbReference type="AlphaFoldDB" id="A0A8H3TWM0"/>
<dbReference type="FunFam" id="3.30.70.330:FF:000428">
    <property type="entry name" value="Related to WHI3-involved in regulation of cell size"/>
    <property type="match status" value="1"/>
</dbReference>
<feature type="region of interest" description="Disordered" evidence="3">
    <location>
        <begin position="83"/>
        <end position="207"/>
    </location>
</feature>
<dbReference type="SMART" id="SM00360">
    <property type="entry name" value="RRM"/>
    <property type="match status" value="1"/>
</dbReference>
<dbReference type="SUPFAM" id="SSF54928">
    <property type="entry name" value="RNA-binding domain, RBD"/>
    <property type="match status" value="1"/>
</dbReference>
<protein>
    <recommendedName>
        <fullName evidence="4">RRM domain-containing protein</fullName>
    </recommendedName>
</protein>
<accession>A0A8H3TWM0</accession>
<feature type="region of interest" description="Disordered" evidence="3">
    <location>
        <begin position="965"/>
        <end position="995"/>
    </location>
</feature>
<feature type="region of interest" description="Disordered" evidence="3">
    <location>
        <begin position="825"/>
        <end position="869"/>
    </location>
</feature>
<feature type="domain" description="RRM" evidence="4">
    <location>
        <begin position="741"/>
        <end position="826"/>
    </location>
</feature>
<dbReference type="GO" id="GO:0003723">
    <property type="term" value="F:RNA binding"/>
    <property type="evidence" value="ECO:0007669"/>
    <property type="project" value="UniProtKB-UniRule"/>
</dbReference>
<dbReference type="OrthoDB" id="431169at2759"/>
<feature type="compositionally biased region" description="Polar residues" evidence="3">
    <location>
        <begin position="48"/>
        <end position="58"/>
    </location>
</feature>
<feature type="compositionally biased region" description="Low complexity" evidence="3">
    <location>
        <begin position="146"/>
        <end position="159"/>
    </location>
</feature>
<dbReference type="PROSITE" id="PS50102">
    <property type="entry name" value="RRM"/>
    <property type="match status" value="1"/>
</dbReference>
<dbReference type="Proteomes" id="UP000620104">
    <property type="component" value="Unassembled WGS sequence"/>
</dbReference>
<evidence type="ECO:0000256" key="1">
    <source>
        <dbReference type="ARBA" id="ARBA00022884"/>
    </source>
</evidence>
<evidence type="ECO:0000313" key="5">
    <source>
        <dbReference type="EMBL" id="GHJ88565.1"/>
    </source>
</evidence>
<feature type="region of interest" description="Disordered" evidence="3">
    <location>
        <begin position="653"/>
        <end position="715"/>
    </location>
</feature>
<organism evidence="5 6">
    <name type="scientific">Naganishia liquefaciens</name>
    <dbReference type="NCBI Taxonomy" id="104408"/>
    <lineage>
        <taxon>Eukaryota</taxon>
        <taxon>Fungi</taxon>
        <taxon>Dikarya</taxon>
        <taxon>Basidiomycota</taxon>
        <taxon>Agaricomycotina</taxon>
        <taxon>Tremellomycetes</taxon>
        <taxon>Filobasidiales</taxon>
        <taxon>Filobasidiaceae</taxon>
        <taxon>Naganishia</taxon>
    </lineage>
</organism>
<feature type="compositionally biased region" description="Polar residues" evidence="3">
    <location>
        <begin position="705"/>
        <end position="714"/>
    </location>
</feature>
<dbReference type="InterPro" id="IPR012677">
    <property type="entry name" value="Nucleotide-bd_a/b_plait_sf"/>
</dbReference>
<feature type="compositionally biased region" description="Gly residues" evidence="3">
    <location>
        <begin position="136"/>
        <end position="145"/>
    </location>
</feature>
<name>A0A8H3TWM0_9TREE</name>
<dbReference type="Pfam" id="PF00076">
    <property type="entry name" value="RRM_1"/>
    <property type="match status" value="1"/>
</dbReference>
<evidence type="ECO:0000259" key="4">
    <source>
        <dbReference type="PROSITE" id="PS50102"/>
    </source>
</evidence>
<comment type="caution">
    <text evidence="5">The sequence shown here is derived from an EMBL/GenBank/DDBJ whole genome shotgun (WGS) entry which is preliminary data.</text>
</comment>